<accession>A0A1T5ARJ4</accession>
<dbReference type="Gene3D" id="2.40.110.10">
    <property type="entry name" value="Butyryl-CoA Dehydrogenase, subunit A, domain 2"/>
    <property type="match status" value="1"/>
</dbReference>
<gene>
    <name evidence="8" type="ORF">SAMN06295920_102160</name>
</gene>
<dbReference type="CDD" id="cd00567">
    <property type="entry name" value="ACAD"/>
    <property type="match status" value="1"/>
</dbReference>
<evidence type="ECO:0000256" key="5">
    <source>
        <dbReference type="ARBA" id="ARBA00023002"/>
    </source>
</evidence>
<dbReference type="InterPro" id="IPR046373">
    <property type="entry name" value="Acyl-CoA_Oxase/DH_mid-dom_sf"/>
</dbReference>
<comment type="similarity">
    <text evidence="2">Belongs to the acyl-CoA dehydrogenase family.</text>
</comment>
<evidence type="ECO:0000256" key="3">
    <source>
        <dbReference type="ARBA" id="ARBA00022630"/>
    </source>
</evidence>
<dbReference type="Gene3D" id="1.20.140.10">
    <property type="entry name" value="Butyryl-CoA Dehydrogenase, subunit A, domain 3"/>
    <property type="match status" value="1"/>
</dbReference>
<name>A0A1T5ARJ4_9SPHN</name>
<evidence type="ECO:0000259" key="6">
    <source>
        <dbReference type="Pfam" id="PF00441"/>
    </source>
</evidence>
<evidence type="ECO:0000256" key="2">
    <source>
        <dbReference type="ARBA" id="ARBA00009347"/>
    </source>
</evidence>
<evidence type="ECO:0000256" key="4">
    <source>
        <dbReference type="ARBA" id="ARBA00022827"/>
    </source>
</evidence>
<dbReference type="Pfam" id="PF02771">
    <property type="entry name" value="Acyl-CoA_dh_N"/>
    <property type="match status" value="1"/>
</dbReference>
<dbReference type="Gene3D" id="1.10.540.10">
    <property type="entry name" value="Acyl-CoA dehydrogenase/oxidase, N-terminal domain"/>
    <property type="match status" value="1"/>
</dbReference>
<dbReference type="InterPro" id="IPR036250">
    <property type="entry name" value="AcylCo_DH-like_C"/>
</dbReference>
<feature type="domain" description="Acyl-CoA dehydrogenase/oxidase N-terminal" evidence="7">
    <location>
        <begin position="7"/>
        <end position="95"/>
    </location>
</feature>
<dbReference type="PANTHER" id="PTHR43884">
    <property type="entry name" value="ACYL-COA DEHYDROGENASE"/>
    <property type="match status" value="1"/>
</dbReference>
<dbReference type="RefSeq" id="WP_079646923.1">
    <property type="nucleotide sequence ID" value="NZ_FUYM01000002.1"/>
</dbReference>
<dbReference type="GO" id="GO:0050660">
    <property type="term" value="F:flavin adenine dinucleotide binding"/>
    <property type="evidence" value="ECO:0007669"/>
    <property type="project" value="InterPro"/>
</dbReference>
<evidence type="ECO:0000313" key="8">
    <source>
        <dbReference type="EMBL" id="SKB37516.1"/>
    </source>
</evidence>
<dbReference type="InterPro" id="IPR013786">
    <property type="entry name" value="AcylCoA_DH/ox_N"/>
</dbReference>
<proteinExistence type="inferred from homology"/>
<dbReference type="AlphaFoldDB" id="A0A1T5ARJ4"/>
<sequence length="361" mass="38120">MNFEPDEEQRLLAASVARLFEDHGAQPSADPVRQWRDYRDMGLLGLPFAEANGGHGGRFEDVMLVMEAYGRALGQVPYPAVALLAGRLLEAAGGPTAQALLAEMIAGTKRVALALYEPGRRYRWDDPATAAECDGEGWTLTGAKIAVLGADRETVLLCPATTAEGLRLLAVPAGTAGVAMEMLPTPDGRQAANVRCDDARIPAAAEIGDPARNPALIAAAVDGAIAAACAEMVGAMERLLGLTVDYLGVRRQFGVAIGSFQALQHRAADMLMAIEQARSMTIHAVAMLDAPAAERTVAVAAAKALVNRSSRFVGQQAIQLHGGMGLTAEYPAGRYFQRLTVLENLFGDTGHHLDIVERAGV</sequence>
<evidence type="ECO:0000313" key="9">
    <source>
        <dbReference type="Proteomes" id="UP000189818"/>
    </source>
</evidence>
<dbReference type="InterPro" id="IPR009100">
    <property type="entry name" value="AcylCoA_DH/oxidase_NM_dom_sf"/>
</dbReference>
<dbReference type="PANTHER" id="PTHR43884:SF20">
    <property type="entry name" value="ACYL-COA DEHYDROGENASE FADE28"/>
    <property type="match status" value="1"/>
</dbReference>
<reference evidence="9" key="1">
    <citation type="submission" date="2017-02" db="EMBL/GenBank/DDBJ databases">
        <authorList>
            <person name="Varghese N."/>
            <person name="Submissions S."/>
        </authorList>
    </citation>
    <scope>NUCLEOTIDE SEQUENCE [LARGE SCALE GENOMIC DNA]</scope>
    <source>
        <strain evidence="9">UM2</strain>
    </source>
</reference>
<dbReference type="InterPro" id="IPR009075">
    <property type="entry name" value="AcylCo_DH/oxidase_C"/>
</dbReference>
<dbReference type="STRING" id="439228.SAMN06295920_102160"/>
<dbReference type="OrthoDB" id="7328575at2"/>
<feature type="domain" description="Acyl-CoA dehydrogenase/oxidase C-terminal" evidence="6">
    <location>
        <begin position="227"/>
        <end position="359"/>
    </location>
</feature>
<evidence type="ECO:0000256" key="1">
    <source>
        <dbReference type="ARBA" id="ARBA00001974"/>
    </source>
</evidence>
<dbReference type="Pfam" id="PF00441">
    <property type="entry name" value="Acyl-CoA_dh_1"/>
    <property type="match status" value="1"/>
</dbReference>
<dbReference type="GO" id="GO:0003995">
    <property type="term" value="F:acyl-CoA dehydrogenase activity"/>
    <property type="evidence" value="ECO:0007669"/>
    <property type="project" value="TreeGrafter"/>
</dbReference>
<dbReference type="EMBL" id="FUYM01000002">
    <property type="protein sequence ID" value="SKB37516.1"/>
    <property type="molecule type" value="Genomic_DNA"/>
</dbReference>
<protein>
    <submittedName>
        <fullName evidence="8">Acyl-CoA dehydrogenase</fullName>
    </submittedName>
</protein>
<dbReference type="InterPro" id="IPR037069">
    <property type="entry name" value="AcylCoA_DH/ox_N_sf"/>
</dbReference>
<dbReference type="Proteomes" id="UP000189818">
    <property type="component" value="Unassembled WGS sequence"/>
</dbReference>
<keyword evidence="5" id="KW-0560">Oxidoreductase</keyword>
<keyword evidence="4" id="KW-0274">FAD</keyword>
<keyword evidence="3" id="KW-0285">Flavoprotein</keyword>
<evidence type="ECO:0000259" key="7">
    <source>
        <dbReference type="Pfam" id="PF02771"/>
    </source>
</evidence>
<organism evidence="8 9">
    <name type="scientific">Rhizorhabdus histidinilytica</name>
    <dbReference type="NCBI Taxonomy" id="439228"/>
    <lineage>
        <taxon>Bacteria</taxon>
        <taxon>Pseudomonadati</taxon>
        <taxon>Pseudomonadota</taxon>
        <taxon>Alphaproteobacteria</taxon>
        <taxon>Sphingomonadales</taxon>
        <taxon>Sphingomonadaceae</taxon>
        <taxon>Rhizorhabdus</taxon>
    </lineage>
</organism>
<dbReference type="SUPFAM" id="SSF47203">
    <property type="entry name" value="Acyl-CoA dehydrogenase C-terminal domain-like"/>
    <property type="match status" value="1"/>
</dbReference>
<dbReference type="SUPFAM" id="SSF56645">
    <property type="entry name" value="Acyl-CoA dehydrogenase NM domain-like"/>
    <property type="match status" value="1"/>
</dbReference>
<comment type="cofactor">
    <cofactor evidence="1">
        <name>FAD</name>
        <dbReference type="ChEBI" id="CHEBI:57692"/>
    </cofactor>
</comment>
<keyword evidence="9" id="KW-1185">Reference proteome</keyword>